<feature type="transmembrane region" description="Helical" evidence="1">
    <location>
        <begin position="335"/>
        <end position="355"/>
    </location>
</feature>
<feature type="transmembrane region" description="Helical" evidence="1">
    <location>
        <begin position="52"/>
        <end position="71"/>
    </location>
</feature>
<dbReference type="Pfam" id="PF01757">
    <property type="entry name" value="Acyl_transf_3"/>
    <property type="match status" value="1"/>
</dbReference>
<dbReference type="RefSeq" id="WP_076032915.1">
    <property type="nucleotide sequence ID" value="NZ_CP016896.1"/>
</dbReference>
<dbReference type="AlphaFoldDB" id="A0A1P8EJ08"/>
<dbReference type="PANTHER" id="PTHR23028:SF53">
    <property type="entry name" value="ACYL_TRANSF_3 DOMAIN-CONTAINING PROTEIN"/>
    <property type="match status" value="1"/>
</dbReference>
<evidence type="ECO:0000256" key="1">
    <source>
        <dbReference type="SAM" id="Phobius"/>
    </source>
</evidence>
<keyword evidence="1" id="KW-0472">Membrane</keyword>
<dbReference type="GO" id="GO:0009103">
    <property type="term" value="P:lipopolysaccharide biosynthetic process"/>
    <property type="evidence" value="ECO:0007669"/>
    <property type="project" value="TreeGrafter"/>
</dbReference>
<dbReference type="GO" id="GO:0016747">
    <property type="term" value="F:acyltransferase activity, transferring groups other than amino-acyl groups"/>
    <property type="evidence" value="ECO:0007669"/>
    <property type="project" value="InterPro"/>
</dbReference>
<evidence type="ECO:0000313" key="4">
    <source>
        <dbReference type="Proteomes" id="UP000185674"/>
    </source>
</evidence>
<evidence type="ECO:0000313" key="3">
    <source>
        <dbReference type="EMBL" id="APV36188.1"/>
    </source>
</evidence>
<proteinExistence type="predicted"/>
<dbReference type="Proteomes" id="UP000185674">
    <property type="component" value="Chromosome"/>
</dbReference>
<name>A0A1P8EJ08_9GAMM</name>
<dbReference type="PANTHER" id="PTHR23028">
    <property type="entry name" value="ACETYLTRANSFERASE"/>
    <property type="match status" value="1"/>
</dbReference>
<feature type="domain" description="Acyltransferase 3" evidence="2">
    <location>
        <begin position="4"/>
        <end position="351"/>
    </location>
</feature>
<feature type="transmembrane region" description="Helical" evidence="1">
    <location>
        <begin position="306"/>
        <end position="323"/>
    </location>
</feature>
<organism evidence="3 4">
    <name type="scientific">Acinetobacter soli</name>
    <dbReference type="NCBI Taxonomy" id="487316"/>
    <lineage>
        <taxon>Bacteria</taxon>
        <taxon>Pseudomonadati</taxon>
        <taxon>Pseudomonadota</taxon>
        <taxon>Gammaproteobacteria</taxon>
        <taxon>Moraxellales</taxon>
        <taxon>Moraxellaceae</taxon>
        <taxon>Acinetobacter</taxon>
    </lineage>
</organism>
<dbReference type="InterPro" id="IPR050879">
    <property type="entry name" value="Acyltransferase_3"/>
</dbReference>
<protein>
    <submittedName>
        <fullName evidence="3">Acyltransferase</fullName>
    </submittedName>
</protein>
<dbReference type="eggNOG" id="COG1835">
    <property type="taxonomic scope" value="Bacteria"/>
</dbReference>
<reference evidence="3 4" key="1">
    <citation type="submission" date="2016-08" db="EMBL/GenBank/DDBJ databases">
        <title>Complete genome sequence of Acinetobacter baylyi strain GFJ2.</title>
        <authorList>
            <person name="Tabata M."/>
            <person name="Kuboki S."/>
            <person name="Gibu N."/>
            <person name="Kinouchi Y."/>
            <person name="Vangnai A."/>
            <person name="Kasai D."/>
            <person name="Fukuda M."/>
        </authorList>
    </citation>
    <scope>NUCLEOTIDE SEQUENCE [LARGE SCALE GENOMIC DNA]</scope>
    <source>
        <strain evidence="3 4">GFJ2</strain>
    </source>
</reference>
<feature type="transmembrane region" description="Helical" evidence="1">
    <location>
        <begin position="147"/>
        <end position="168"/>
    </location>
</feature>
<dbReference type="EMBL" id="CP016896">
    <property type="protein sequence ID" value="APV36188.1"/>
    <property type="molecule type" value="Genomic_DNA"/>
</dbReference>
<dbReference type="STRING" id="487316.BEN76_09230"/>
<feature type="transmembrane region" description="Helical" evidence="1">
    <location>
        <begin position="92"/>
        <end position="111"/>
    </location>
</feature>
<keyword evidence="1" id="KW-1133">Transmembrane helix</keyword>
<sequence length="375" mass="43174">MRSYRIDILRGVAILLVLLHHFNIPYKLHDTWLGMSVLGEPLSTLVARNGNYGVTLFFVISGFLITQHTLSREGHLSKINIRNFYLRRIARIVPCLVLLISMVTLLGSFGLQPFLNQTPIGIEVSYHLTVFAALTFWMNLLIIEYGWVNYALGVLWSLSVEEVFYLAFPLLCLILGRNKFKFFVLFLILIIVYAPYFRFLHAGEESGAYLYHYFSSFDGIAIGCLTALLAQKISIRFRNIQPVIFIVIALMMALYGYAPIKEVSTWSISVFALLSAVLIFCSIQPQQAKNLTFFSKILVWIGQRSYEMYLFHLIVLGLIKVMYIPKTTLPDQKIILLIAFLIVTFILSWLIEKYYSSPLNQKIRDKWVIKKPQID</sequence>
<accession>A0A1P8EJ08</accession>
<keyword evidence="1" id="KW-0812">Transmembrane</keyword>
<feature type="transmembrane region" description="Helical" evidence="1">
    <location>
        <begin position="242"/>
        <end position="260"/>
    </location>
</feature>
<dbReference type="GO" id="GO:0016020">
    <property type="term" value="C:membrane"/>
    <property type="evidence" value="ECO:0007669"/>
    <property type="project" value="TreeGrafter"/>
</dbReference>
<gene>
    <name evidence="3" type="ORF">BEN76_09230</name>
</gene>
<keyword evidence="3" id="KW-0808">Transferase</keyword>
<feature type="transmembrane region" description="Helical" evidence="1">
    <location>
        <begin position="266"/>
        <end position="285"/>
    </location>
</feature>
<feature type="transmembrane region" description="Helical" evidence="1">
    <location>
        <begin position="209"/>
        <end position="230"/>
    </location>
</feature>
<keyword evidence="3" id="KW-0012">Acyltransferase</keyword>
<dbReference type="InterPro" id="IPR002656">
    <property type="entry name" value="Acyl_transf_3_dom"/>
</dbReference>
<feature type="transmembrane region" description="Helical" evidence="1">
    <location>
        <begin position="180"/>
        <end position="197"/>
    </location>
</feature>
<evidence type="ECO:0000259" key="2">
    <source>
        <dbReference type="Pfam" id="PF01757"/>
    </source>
</evidence>
<dbReference type="KEGG" id="asol:BEN76_09230"/>